<name>A0ABR7H5P5_9FIRM</name>
<proteinExistence type="predicted"/>
<keyword evidence="2" id="KW-1185">Reference proteome</keyword>
<accession>A0ABR7H5P5</accession>
<dbReference type="RefSeq" id="WP_187021926.1">
    <property type="nucleotide sequence ID" value="NZ_JACOPB010000004.1"/>
</dbReference>
<dbReference type="Proteomes" id="UP000634672">
    <property type="component" value="Unassembled WGS sequence"/>
</dbReference>
<reference evidence="1 2" key="1">
    <citation type="submission" date="2020-08" db="EMBL/GenBank/DDBJ databases">
        <title>Genome public.</title>
        <authorList>
            <person name="Liu C."/>
            <person name="Sun Q."/>
        </authorList>
    </citation>
    <scope>NUCLEOTIDE SEQUENCE [LARGE SCALE GENOMIC DNA]</scope>
    <source>
        <strain evidence="1 2">NSJ-66</strain>
    </source>
</reference>
<organism evidence="1 2">
    <name type="scientific">Hungatella hominis</name>
    <dbReference type="NCBI Taxonomy" id="2763050"/>
    <lineage>
        <taxon>Bacteria</taxon>
        <taxon>Bacillati</taxon>
        <taxon>Bacillota</taxon>
        <taxon>Clostridia</taxon>
        <taxon>Lachnospirales</taxon>
        <taxon>Lachnospiraceae</taxon>
        <taxon>Hungatella</taxon>
    </lineage>
</organism>
<protein>
    <submittedName>
        <fullName evidence="1">Uncharacterized protein</fullName>
    </submittedName>
</protein>
<evidence type="ECO:0000313" key="2">
    <source>
        <dbReference type="Proteomes" id="UP000634672"/>
    </source>
</evidence>
<dbReference type="EMBL" id="JACOPB010000004">
    <property type="protein sequence ID" value="MBC5708515.1"/>
    <property type="molecule type" value="Genomic_DNA"/>
</dbReference>
<sequence>MKRKKPLYRFVVQQPIGNRIMPDDASVAECKDNCMLRSLCLDRGQTVVTARRWSGP</sequence>
<comment type="caution">
    <text evidence="1">The sequence shown here is derived from an EMBL/GenBank/DDBJ whole genome shotgun (WGS) entry which is preliminary data.</text>
</comment>
<evidence type="ECO:0000313" key="1">
    <source>
        <dbReference type="EMBL" id="MBC5708515.1"/>
    </source>
</evidence>
<gene>
    <name evidence="1" type="ORF">H8S75_11190</name>
</gene>